<dbReference type="OrthoDB" id="1431247at2759"/>
<comment type="similarity">
    <text evidence="2 3">Belongs to the small heat shock protein (HSP20) family.</text>
</comment>
<keyword evidence="1 5" id="KW-0346">Stress response</keyword>
<evidence type="ECO:0000256" key="1">
    <source>
        <dbReference type="ARBA" id="ARBA00023016"/>
    </source>
</evidence>
<dbReference type="STRING" id="133383.A0A1R0GXZ3"/>
<gene>
    <name evidence="5" type="ORF">AYI68_g4118</name>
</gene>
<dbReference type="InterPro" id="IPR002068">
    <property type="entry name" value="A-crystallin/Hsp20_dom"/>
</dbReference>
<name>A0A1R0GXZ3_9FUNG</name>
<dbReference type="InterPro" id="IPR008978">
    <property type="entry name" value="HSP20-like_chaperone"/>
</dbReference>
<organism evidence="5 6">
    <name type="scientific">Smittium mucronatum</name>
    <dbReference type="NCBI Taxonomy" id="133383"/>
    <lineage>
        <taxon>Eukaryota</taxon>
        <taxon>Fungi</taxon>
        <taxon>Fungi incertae sedis</taxon>
        <taxon>Zoopagomycota</taxon>
        <taxon>Kickxellomycotina</taxon>
        <taxon>Harpellomycetes</taxon>
        <taxon>Harpellales</taxon>
        <taxon>Legeriomycetaceae</taxon>
        <taxon>Smittium</taxon>
    </lineage>
</organism>
<dbReference type="SUPFAM" id="SSF49764">
    <property type="entry name" value="HSP20-like chaperones"/>
    <property type="match status" value="1"/>
</dbReference>
<comment type="caution">
    <text evidence="5">The sequence shown here is derived from an EMBL/GenBank/DDBJ whole genome shotgun (WGS) entry which is preliminary data.</text>
</comment>
<dbReference type="AlphaFoldDB" id="A0A1R0GXZ3"/>
<evidence type="ECO:0000313" key="5">
    <source>
        <dbReference type="EMBL" id="OLY81773.1"/>
    </source>
</evidence>
<dbReference type="PANTHER" id="PTHR11527">
    <property type="entry name" value="HEAT-SHOCK PROTEIN 20 FAMILY MEMBER"/>
    <property type="match status" value="1"/>
</dbReference>
<evidence type="ECO:0000256" key="2">
    <source>
        <dbReference type="PROSITE-ProRule" id="PRU00285"/>
    </source>
</evidence>
<dbReference type="Proteomes" id="UP000187455">
    <property type="component" value="Unassembled WGS sequence"/>
</dbReference>
<feature type="domain" description="SHSP" evidence="4">
    <location>
        <begin position="75"/>
        <end position="177"/>
    </location>
</feature>
<dbReference type="InterPro" id="IPR031107">
    <property type="entry name" value="Small_HSP"/>
</dbReference>
<reference evidence="5 6" key="1">
    <citation type="journal article" date="2016" name="Mol. Biol. Evol.">
        <title>Genome-Wide Survey of Gut Fungi (Harpellales) Reveals the First Horizontally Transferred Ubiquitin Gene from a Mosquito Host.</title>
        <authorList>
            <person name="Wang Y."/>
            <person name="White M.M."/>
            <person name="Kvist S."/>
            <person name="Moncalvo J.M."/>
        </authorList>
    </citation>
    <scope>NUCLEOTIDE SEQUENCE [LARGE SCALE GENOMIC DNA]</scope>
    <source>
        <strain evidence="5 6">ALG-7-W6</strain>
    </source>
</reference>
<evidence type="ECO:0000256" key="3">
    <source>
        <dbReference type="RuleBase" id="RU003616"/>
    </source>
</evidence>
<dbReference type="CDD" id="cd06464">
    <property type="entry name" value="ACD_sHsps-like"/>
    <property type="match status" value="1"/>
</dbReference>
<proteinExistence type="inferred from homology"/>
<protein>
    <submittedName>
        <fullName evidence="5">Small heat shock protein C2</fullName>
    </submittedName>
</protein>
<accession>A0A1R0GXZ3</accession>
<dbReference type="EMBL" id="LSSL01002170">
    <property type="protein sequence ID" value="OLY81773.1"/>
    <property type="molecule type" value="Genomic_DNA"/>
</dbReference>
<dbReference type="Gene3D" id="2.60.40.790">
    <property type="match status" value="1"/>
</dbReference>
<dbReference type="Pfam" id="PF00011">
    <property type="entry name" value="HSP20"/>
    <property type="match status" value="1"/>
</dbReference>
<dbReference type="PROSITE" id="PS01031">
    <property type="entry name" value="SHSP"/>
    <property type="match status" value="1"/>
</dbReference>
<evidence type="ECO:0000259" key="4">
    <source>
        <dbReference type="PROSITE" id="PS01031"/>
    </source>
</evidence>
<evidence type="ECO:0000313" key="6">
    <source>
        <dbReference type="Proteomes" id="UP000187455"/>
    </source>
</evidence>
<sequence>MPSITNKAYDGQRNVLLDAFEDPLNDPRFMFCADPFIRRQFTLMRQKREMELQDIEEQKISPEVKEILGAECDSLNSKNWSPRVDFIDASDSLMISLELPGVSEDLVSVNFLDDSKIIVRGQKKNTKFSSGKDYNQGNRFFGTFERVFSVPRNSDFNRISSKMDNGVFEIVVPMIIA</sequence>
<keyword evidence="6" id="KW-1185">Reference proteome</keyword>